<feature type="compositionally biased region" description="Pro residues" evidence="5">
    <location>
        <begin position="292"/>
        <end position="303"/>
    </location>
</feature>
<dbReference type="Gene3D" id="3.40.50.300">
    <property type="entry name" value="P-loop containing nucleotide triphosphate hydrolases"/>
    <property type="match status" value="1"/>
</dbReference>
<evidence type="ECO:0000313" key="7">
    <source>
        <dbReference type="Proteomes" id="UP000751190"/>
    </source>
</evidence>
<evidence type="ECO:0000256" key="3">
    <source>
        <dbReference type="PIRSR" id="PIRSR606689-1"/>
    </source>
</evidence>
<dbReference type="InterPro" id="IPR006689">
    <property type="entry name" value="Small_GTPase_ARF/SAR"/>
</dbReference>
<sequence>MFGLLNNAYKSVRKKQEKRMTIVLLGLDSAGKTTLLHTLKVASQRAAHGKRRHDPRMRMATVTSTAEEAAFVARPTLGFEESSLQISGYACAVYDLGGSRLGRVNWPSYLDEVHAIVFVVDAADSARLDEAKEVLHATLRNAHVAGKPVLVLANKLDLPGALPAAELAARLELPDVRASPHQVHAVTAAKLDDARTFKAFKWLGSVVASDYPALHARVDKDVAEKKRLEELERTERKKRIEERKAQRDKERADKDAADAAAAAAAGGGSAPPAPAAAPQPPPPHAQVEMQPVPHPAKQAPPPEHVVATDVGAKGRPSQPGEGATVPSTPSAIAIDASAAPRSTQHSPLAAIAASPIEAGGNPMKRLPAIDLPPSLPS</sequence>
<evidence type="ECO:0008006" key="8">
    <source>
        <dbReference type="Google" id="ProtNLM"/>
    </source>
</evidence>
<dbReference type="EMBL" id="JAGTXO010000041">
    <property type="protein sequence ID" value="KAG8459409.1"/>
    <property type="molecule type" value="Genomic_DNA"/>
</dbReference>
<feature type="binding site" evidence="4">
    <location>
        <position position="76"/>
    </location>
    <ligand>
        <name>Mg(2+)</name>
        <dbReference type="ChEBI" id="CHEBI:18420"/>
    </ligand>
</feature>
<feature type="compositionally biased region" description="Basic and acidic residues" evidence="5">
    <location>
        <begin position="239"/>
        <end position="257"/>
    </location>
</feature>
<dbReference type="PANTHER" id="PTHR46090:SF2">
    <property type="entry name" value="ADP-RIBOSYLATION FACTOR-LIKE PROTEIN 13B"/>
    <property type="match status" value="1"/>
</dbReference>
<dbReference type="PROSITE" id="PS51417">
    <property type="entry name" value="ARF"/>
    <property type="match status" value="1"/>
</dbReference>
<dbReference type="GO" id="GO:0046872">
    <property type="term" value="F:metal ion binding"/>
    <property type="evidence" value="ECO:0007669"/>
    <property type="project" value="UniProtKB-KW"/>
</dbReference>
<feature type="compositionally biased region" description="Pro residues" evidence="5">
    <location>
        <begin position="271"/>
        <end position="284"/>
    </location>
</feature>
<comment type="caution">
    <text evidence="6">The sequence shown here is derived from an EMBL/GenBank/DDBJ whole genome shotgun (WGS) entry which is preliminary data.</text>
</comment>
<keyword evidence="4" id="KW-0460">Magnesium</keyword>
<dbReference type="SUPFAM" id="SSF52540">
    <property type="entry name" value="P-loop containing nucleoside triphosphate hydrolases"/>
    <property type="match status" value="1"/>
</dbReference>
<evidence type="ECO:0000256" key="4">
    <source>
        <dbReference type="PIRSR" id="PIRSR606689-2"/>
    </source>
</evidence>
<dbReference type="OMA" id="TVYKVQQ"/>
<evidence type="ECO:0000313" key="6">
    <source>
        <dbReference type="EMBL" id="KAG8459409.1"/>
    </source>
</evidence>
<dbReference type="AlphaFoldDB" id="A0A8J5XEU0"/>
<dbReference type="PANTHER" id="PTHR46090">
    <property type="entry name" value="ADP-RIBOSYLATION FACTOR-LIKE PROTEIN 13B"/>
    <property type="match status" value="1"/>
</dbReference>
<evidence type="ECO:0000256" key="2">
    <source>
        <dbReference type="ARBA" id="ARBA00023134"/>
    </source>
</evidence>
<proteinExistence type="predicted"/>
<reference evidence="6" key="1">
    <citation type="submission" date="2021-05" db="EMBL/GenBank/DDBJ databases">
        <title>The genome of the haptophyte Pavlova lutheri (Diacronema luteri, Pavlovales) - a model for lipid biosynthesis in eukaryotic algae.</title>
        <authorList>
            <person name="Hulatt C.J."/>
            <person name="Posewitz M.C."/>
        </authorList>
    </citation>
    <scope>NUCLEOTIDE SEQUENCE</scope>
    <source>
        <strain evidence="6">NIVA-4/92</strain>
    </source>
</reference>
<feature type="binding site" evidence="3">
    <location>
        <position position="98"/>
    </location>
    <ligand>
        <name>GTP</name>
        <dbReference type="ChEBI" id="CHEBI:37565"/>
    </ligand>
</feature>
<dbReference type="GO" id="GO:0005525">
    <property type="term" value="F:GTP binding"/>
    <property type="evidence" value="ECO:0007669"/>
    <property type="project" value="UniProtKB-KW"/>
</dbReference>
<dbReference type="InterPro" id="IPR051995">
    <property type="entry name" value="Ciliary_GTPase"/>
</dbReference>
<feature type="compositionally biased region" description="Low complexity" evidence="5">
    <location>
        <begin position="326"/>
        <end position="340"/>
    </location>
</feature>
<keyword evidence="1 3" id="KW-0547">Nucleotide-binding</keyword>
<dbReference type="SMART" id="SM00177">
    <property type="entry name" value="ARF"/>
    <property type="match status" value="1"/>
</dbReference>
<feature type="binding site" evidence="3">
    <location>
        <begin position="26"/>
        <end position="33"/>
    </location>
    <ligand>
        <name>GTP</name>
        <dbReference type="ChEBI" id="CHEBI:37565"/>
    </ligand>
</feature>
<dbReference type="SMART" id="SM00178">
    <property type="entry name" value="SAR"/>
    <property type="match status" value="1"/>
</dbReference>
<evidence type="ECO:0000256" key="5">
    <source>
        <dbReference type="SAM" id="MobiDB-lite"/>
    </source>
</evidence>
<dbReference type="Pfam" id="PF00025">
    <property type="entry name" value="Arf"/>
    <property type="match status" value="2"/>
</dbReference>
<name>A0A8J5XEU0_DIALT</name>
<dbReference type="Proteomes" id="UP000751190">
    <property type="component" value="Unassembled WGS sequence"/>
</dbReference>
<feature type="region of interest" description="Disordered" evidence="5">
    <location>
        <begin position="239"/>
        <end position="377"/>
    </location>
</feature>
<evidence type="ECO:0000256" key="1">
    <source>
        <dbReference type="ARBA" id="ARBA00022741"/>
    </source>
</evidence>
<gene>
    <name evidence="6" type="ORF">KFE25_013045</name>
</gene>
<feature type="binding site" evidence="3">
    <location>
        <begin position="154"/>
        <end position="157"/>
    </location>
    <ligand>
        <name>GTP</name>
        <dbReference type="ChEBI" id="CHEBI:37565"/>
    </ligand>
</feature>
<dbReference type="GO" id="GO:0003924">
    <property type="term" value="F:GTPase activity"/>
    <property type="evidence" value="ECO:0007669"/>
    <property type="project" value="InterPro"/>
</dbReference>
<accession>A0A8J5XEU0</accession>
<protein>
    <recommendedName>
        <fullName evidence="8">Signal recognition particle receptor subunit beta</fullName>
    </recommendedName>
</protein>
<dbReference type="InterPro" id="IPR027417">
    <property type="entry name" value="P-loop_NTPase"/>
</dbReference>
<organism evidence="6 7">
    <name type="scientific">Diacronema lutheri</name>
    <name type="common">Unicellular marine alga</name>
    <name type="synonym">Monochrysis lutheri</name>
    <dbReference type="NCBI Taxonomy" id="2081491"/>
    <lineage>
        <taxon>Eukaryota</taxon>
        <taxon>Haptista</taxon>
        <taxon>Haptophyta</taxon>
        <taxon>Pavlovophyceae</taxon>
        <taxon>Pavlovales</taxon>
        <taxon>Pavlovaceae</taxon>
        <taxon>Diacronema</taxon>
    </lineage>
</organism>
<keyword evidence="7" id="KW-1185">Reference proteome</keyword>
<keyword evidence="2 3" id="KW-0342">GTP-binding</keyword>
<keyword evidence="4" id="KW-0479">Metal-binding</keyword>
<dbReference type="OrthoDB" id="414781at2759"/>
<feature type="binding site" evidence="4">
    <location>
        <position position="33"/>
    </location>
    <ligand>
        <name>Mg(2+)</name>
        <dbReference type="ChEBI" id="CHEBI:18420"/>
    </ligand>
</feature>